<gene>
    <name evidence="2" type="ORF">SDC9_155510</name>
</gene>
<dbReference type="GO" id="GO:0030246">
    <property type="term" value="F:carbohydrate binding"/>
    <property type="evidence" value="ECO:0007669"/>
    <property type="project" value="InterPro"/>
</dbReference>
<reference evidence="2" key="1">
    <citation type="submission" date="2019-08" db="EMBL/GenBank/DDBJ databases">
        <authorList>
            <person name="Kucharzyk K."/>
            <person name="Murdoch R.W."/>
            <person name="Higgins S."/>
            <person name="Loffler F."/>
        </authorList>
    </citation>
    <scope>NUCLEOTIDE SEQUENCE</scope>
</reference>
<dbReference type="GO" id="GO:0016052">
    <property type="term" value="P:carbohydrate catabolic process"/>
    <property type="evidence" value="ECO:0007669"/>
    <property type="project" value="InterPro"/>
</dbReference>
<organism evidence="2">
    <name type="scientific">bioreactor metagenome</name>
    <dbReference type="NCBI Taxonomy" id="1076179"/>
    <lineage>
        <taxon>unclassified sequences</taxon>
        <taxon>metagenomes</taxon>
        <taxon>ecological metagenomes</taxon>
    </lineage>
</organism>
<comment type="caution">
    <text evidence="2">The sequence shown here is derived from an EMBL/GenBank/DDBJ whole genome shotgun (WGS) entry which is preliminary data.</text>
</comment>
<proteinExistence type="predicted"/>
<feature type="domain" description="Carbohydrate-binding" evidence="1">
    <location>
        <begin position="44"/>
        <end position="232"/>
    </location>
</feature>
<dbReference type="InterPro" id="IPR010502">
    <property type="entry name" value="Carb-bd_dom_fam9"/>
</dbReference>
<dbReference type="CDD" id="cd09620">
    <property type="entry name" value="CBM9_like_3"/>
    <property type="match status" value="1"/>
</dbReference>
<name>A0A645F1P2_9ZZZZ</name>
<protein>
    <recommendedName>
        <fullName evidence="1">Carbohydrate-binding domain-containing protein</fullName>
    </recommendedName>
</protein>
<sequence length="233" mass="27497">MHLLLKCTYWKKLKSEIKMKTLNVHHFTDSTPKSIDEISGYMNKHLICEYIDMLNWPIEFPYKPTCRFKIACTNTKFYIRYCIAEKNVKASFTSDMDTVWEDSCVEFFCKIPGQDFYYNFEFNCIGTCLATKRKGREENIIPFNTEQLKQIERFSSLGTQSFEEKSGYFEWSLTVAIPFELIGFKPDKNHILEANFYKCGDKTSIPHYLSWSLIQSEKPDFHLPEFFGAINFL</sequence>
<accession>A0A645F1P2</accession>
<evidence type="ECO:0000313" key="2">
    <source>
        <dbReference type="EMBL" id="MPN08228.1"/>
    </source>
</evidence>
<dbReference type="SUPFAM" id="SSF49344">
    <property type="entry name" value="CBD9-like"/>
    <property type="match status" value="1"/>
</dbReference>
<dbReference type="Pfam" id="PF16011">
    <property type="entry name" value="CBM9_2"/>
    <property type="match status" value="1"/>
</dbReference>
<dbReference type="Gene3D" id="2.60.40.1190">
    <property type="match status" value="1"/>
</dbReference>
<evidence type="ECO:0000259" key="1">
    <source>
        <dbReference type="Pfam" id="PF16011"/>
    </source>
</evidence>
<dbReference type="AlphaFoldDB" id="A0A645F1P2"/>
<dbReference type="EMBL" id="VSSQ01054257">
    <property type="protein sequence ID" value="MPN08228.1"/>
    <property type="molecule type" value="Genomic_DNA"/>
</dbReference>
<dbReference type="GO" id="GO:0004553">
    <property type="term" value="F:hydrolase activity, hydrolyzing O-glycosyl compounds"/>
    <property type="evidence" value="ECO:0007669"/>
    <property type="project" value="InterPro"/>
</dbReference>